<evidence type="ECO:0000256" key="2">
    <source>
        <dbReference type="SAM" id="Phobius"/>
    </source>
</evidence>
<keyword evidence="2" id="KW-1133">Transmembrane helix</keyword>
<accession>A0AAW1KXA0</accession>
<organism evidence="3 4">
    <name type="scientific">Saponaria officinalis</name>
    <name type="common">Common soapwort</name>
    <name type="synonym">Lychnis saponaria</name>
    <dbReference type="NCBI Taxonomy" id="3572"/>
    <lineage>
        <taxon>Eukaryota</taxon>
        <taxon>Viridiplantae</taxon>
        <taxon>Streptophyta</taxon>
        <taxon>Embryophyta</taxon>
        <taxon>Tracheophyta</taxon>
        <taxon>Spermatophyta</taxon>
        <taxon>Magnoliopsida</taxon>
        <taxon>eudicotyledons</taxon>
        <taxon>Gunneridae</taxon>
        <taxon>Pentapetalae</taxon>
        <taxon>Caryophyllales</taxon>
        <taxon>Caryophyllaceae</taxon>
        <taxon>Caryophylleae</taxon>
        <taxon>Saponaria</taxon>
    </lineage>
</organism>
<feature type="region of interest" description="Disordered" evidence="1">
    <location>
        <begin position="177"/>
        <end position="204"/>
    </location>
</feature>
<feature type="compositionally biased region" description="Acidic residues" evidence="1">
    <location>
        <begin position="195"/>
        <end position="204"/>
    </location>
</feature>
<sequence>MYPRSILQLTENVISVPRFFRQTLLYCGVHLTSMSSFLLLASLFQTAVASTFASVILLLFVSIFSGFIVRRCKWHQHLKLKTLSGFVTSQTDGSRKKLQKTATGNVETTDNFDDDVEQLEGATRNNGTLSSKLSSIISAKKKKVISGDDDLPERDDLGERRWKHELRVLSRAGIHSTDDGVQLDNKPESLSDGGNDVDDVADDVEADGSDDEFYISIKRQRDLKLRMKKPTRCIRGRYYS</sequence>
<dbReference type="Proteomes" id="UP001443914">
    <property type="component" value="Unassembled WGS sequence"/>
</dbReference>
<dbReference type="EMBL" id="JBDFQZ010000005">
    <property type="protein sequence ID" value="KAK9724976.1"/>
    <property type="molecule type" value="Genomic_DNA"/>
</dbReference>
<reference evidence="3" key="1">
    <citation type="submission" date="2024-03" db="EMBL/GenBank/DDBJ databases">
        <title>WGS assembly of Saponaria officinalis var. Norfolk2.</title>
        <authorList>
            <person name="Jenkins J."/>
            <person name="Shu S."/>
            <person name="Grimwood J."/>
            <person name="Barry K."/>
            <person name="Goodstein D."/>
            <person name="Schmutz J."/>
            <person name="Leebens-Mack J."/>
            <person name="Osbourn A."/>
        </authorList>
    </citation>
    <scope>NUCLEOTIDE SEQUENCE [LARGE SCALE GENOMIC DNA]</scope>
    <source>
        <strain evidence="3">JIC</strain>
    </source>
</reference>
<proteinExistence type="predicted"/>
<feature type="transmembrane region" description="Helical" evidence="2">
    <location>
        <begin position="50"/>
        <end position="69"/>
    </location>
</feature>
<evidence type="ECO:0000256" key="1">
    <source>
        <dbReference type="SAM" id="MobiDB-lite"/>
    </source>
</evidence>
<keyword evidence="4" id="KW-1185">Reference proteome</keyword>
<gene>
    <name evidence="3" type="ORF">RND81_05G112800</name>
</gene>
<evidence type="ECO:0000313" key="4">
    <source>
        <dbReference type="Proteomes" id="UP001443914"/>
    </source>
</evidence>
<name>A0AAW1KXA0_SAPOF</name>
<comment type="caution">
    <text evidence="3">The sequence shown here is derived from an EMBL/GenBank/DDBJ whole genome shotgun (WGS) entry which is preliminary data.</text>
</comment>
<protein>
    <submittedName>
        <fullName evidence="3">Uncharacterized protein</fullName>
    </submittedName>
</protein>
<keyword evidence="2" id="KW-0812">Transmembrane</keyword>
<feature type="transmembrane region" description="Helical" evidence="2">
    <location>
        <begin position="24"/>
        <end position="44"/>
    </location>
</feature>
<dbReference type="AlphaFoldDB" id="A0AAW1KXA0"/>
<evidence type="ECO:0000313" key="3">
    <source>
        <dbReference type="EMBL" id="KAK9724976.1"/>
    </source>
</evidence>
<keyword evidence="2" id="KW-0472">Membrane</keyword>